<keyword evidence="3 6" id="KW-0963">Cytoplasm</keyword>
<keyword evidence="5 6" id="KW-0238">DNA-binding</keyword>
<accession>A0A8D5U9G8</accession>
<feature type="domain" description="DNA/RNA-binding protein Alba-like" evidence="7">
    <location>
        <begin position="7"/>
        <end position="71"/>
    </location>
</feature>
<dbReference type="GO" id="GO:0005694">
    <property type="term" value="C:chromosome"/>
    <property type="evidence" value="ECO:0007669"/>
    <property type="project" value="UniProtKB-SubCell"/>
</dbReference>
<proteinExistence type="inferred from homology"/>
<dbReference type="InterPro" id="IPR002775">
    <property type="entry name" value="DNA/RNA-bd_Alba-like"/>
</dbReference>
<gene>
    <name evidence="6" type="primary">albA</name>
    <name evidence="8" type="ORF">KN1_24360</name>
</gene>
<dbReference type="InterPro" id="IPR036882">
    <property type="entry name" value="Alba-like_dom_sf"/>
</dbReference>
<name>A0A8D5U9G8_9CREN</name>
<evidence type="ECO:0000256" key="5">
    <source>
        <dbReference type="ARBA" id="ARBA00023125"/>
    </source>
</evidence>
<evidence type="ECO:0000256" key="1">
    <source>
        <dbReference type="ARBA" id="ARBA00008018"/>
    </source>
</evidence>
<evidence type="ECO:0000256" key="4">
    <source>
        <dbReference type="ARBA" id="ARBA00023067"/>
    </source>
</evidence>
<dbReference type="EMBL" id="AP024597">
    <property type="protein sequence ID" value="BCU71139.1"/>
    <property type="molecule type" value="Genomic_DNA"/>
</dbReference>
<comment type="function">
    <text evidence="6">Binds double-stranded DNA tightly but without sequence specificity. Involved in DNA compaction.</text>
</comment>
<dbReference type="PIRSF" id="PIRSF028732">
    <property type="entry name" value="Alba"/>
    <property type="match status" value="1"/>
</dbReference>
<evidence type="ECO:0000256" key="3">
    <source>
        <dbReference type="ARBA" id="ARBA00022490"/>
    </source>
</evidence>
<evidence type="ECO:0000313" key="8">
    <source>
        <dbReference type="EMBL" id="BCU71139.1"/>
    </source>
</evidence>
<dbReference type="GO" id="GO:0003690">
    <property type="term" value="F:double-stranded DNA binding"/>
    <property type="evidence" value="ECO:0007669"/>
    <property type="project" value="UniProtKB-UniRule"/>
</dbReference>
<keyword evidence="9" id="KW-1185">Reference proteome</keyword>
<keyword evidence="2 6" id="KW-0158">Chromosome</keyword>
<sequence length="90" mass="10487">MSEKKPNEIIVGRTKSIEDYVLDIITMFNQGSQEVEVKGNGFEINKVVDIYNQLVERLKEGVKLEKIDIGSEVKDKRRVSYLLLKLRRVY</sequence>
<dbReference type="AlphaFoldDB" id="A0A8D5U9G8"/>
<dbReference type="KEGG" id="csty:KN1_24360"/>
<evidence type="ECO:0000256" key="2">
    <source>
        <dbReference type="ARBA" id="ARBA00022454"/>
    </source>
</evidence>
<reference evidence="8 9" key="1">
    <citation type="submission" date="2021-04" db="EMBL/GenBank/DDBJ databases">
        <title>Complete genome sequence of Stygiolobus sp. KN-1.</title>
        <authorList>
            <person name="Nakamura K."/>
            <person name="Sakai H."/>
            <person name="Kurosawa N."/>
        </authorList>
    </citation>
    <scope>NUCLEOTIDE SEQUENCE [LARGE SCALE GENOMIC DNA]</scope>
    <source>
        <strain evidence="8 9">KN-1</strain>
    </source>
</reference>
<comment type="caution">
    <text evidence="6">Lacks conserved residue(s) required for the propagation of feature annotation.</text>
</comment>
<dbReference type="RefSeq" id="WP_221287882.1">
    <property type="nucleotide sequence ID" value="NZ_AP024597.1"/>
</dbReference>
<comment type="similarity">
    <text evidence="1 6">Belongs to the histone-like Alba family.</text>
</comment>
<dbReference type="SUPFAM" id="SSF82704">
    <property type="entry name" value="AlbA-like"/>
    <property type="match status" value="1"/>
</dbReference>
<dbReference type="GO" id="GO:0003723">
    <property type="term" value="F:RNA binding"/>
    <property type="evidence" value="ECO:0007669"/>
    <property type="project" value="InterPro"/>
</dbReference>
<dbReference type="GeneID" id="66164160"/>
<evidence type="ECO:0000256" key="6">
    <source>
        <dbReference type="HAMAP-Rule" id="MF_01122"/>
    </source>
</evidence>
<dbReference type="InterPro" id="IPR013795">
    <property type="entry name" value="DNA/RNA-bd_Alba"/>
</dbReference>
<evidence type="ECO:0000313" key="9">
    <source>
        <dbReference type="Proteomes" id="UP000825123"/>
    </source>
</evidence>
<dbReference type="Proteomes" id="UP000825123">
    <property type="component" value="Chromosome"/>
</dbReference>
<organism evidence="8 9">
    <name type="scientific">Stygiolobus caldivivus</name>
    <dbReference type="NCBI Taxonomy" id="2824673"/>
    <lineage>
        <taxon>Archaea</taxon>
        <taxon>Thermoproteota</taxon>
        <taxon>Thermoprotei</taxon>
        <taxon>Sulfolobales</taxon>
        <taxon>Sulfolobaceae</taxon>
        <taxon>Stygiolobus</taxon>
    </lineage>
</organism>
<dbReference type="HAMAP" id="MF_01122">
    <property type="entry name" value="AlbA"/>
    <property type="match status" value="1"/>
</dbReference>
<dbReference type="GO" id="GO:0005737">
    <property type="term" value="C:cytoplasm"/>
    <property type="evidence" value="ECO:0007669"/>
    <property type="project" value="UniProtKB-SubCell"/>
</dbReference>
<evidence type="ECO:0000259" key="7">
    <source>
        <dbReference type="Pfam" id="PF01918"/>
    </source>
</evidence>
<dbReference type="Gene3D" id="3.30.110.20">
    <property type="entry name" value="Alba-like domain"/>
    <property type="match status" value="1"/>
</dbReference>
<dbReference type="GO" id="GO:0030261">
    <property type="term" value="P:chromosome condensation"/>
    <property type="evidence" value="ECO:0007669"/>
    <property type="project" value="UniProtKB-KW"/>
</dbReference>
<comment type="subcellular location">
    <subcellularLocation>
        <location evidence="6">Cytoplasm</location>
    </subcellularLocation>
    <subcellularLocation>
        <location evidence="6">Chromosome</location>
    </subcellularLocation>
</comment>
<keyword evidence="4 6" id="KW-0226">DNA condensation</keyword>
<dbReference type="Pfam" id="PF01918">
    <property type="entry name" value="Alba"/>
    <property type="match status" value="1"/>
</dbReference>
<protein>
    <recommendedName>
        <fullName evidence="6">DNA/RNA-binding protein Alba</fullName>
    </recommendedName>
</protein>